<dbReference type="InterPro" id="IPR013324">
    <property type="entry name" value="RNA_pol_sigma_r3/r4-like"/>
</dbReference>
<dbReference type="PANTHER" id="PTHR43133">
    <property type="entry name" value="RNA POLYMERASE ECF-TYPE SIGMA FACTO"/>
    <property type="match status" value="1"/>
</dbReference>
<evidence type="ECO:0000256" key="5">
    <source>
        <dbReference type="ARBA" id="ARBA00023163"/>
    </source>
</evidence>
<keyword evidence="2" id="KW-0805">Transcription regulation</keyword>
<organism evidence="7 8">
    <name type="scientific">Actinomadura madurae</name>
    <dbReference type="NCBI Taxonomy" id="1993"/>
    <lineage>
        <taxon>Bacteria</taxon>
        <taxon>Bacillati</taxon>
        <taxon>Actinomycetota</taxon>
        <taxon>Actinomycetes</taxon>
        <taxon>Streptosporangiales</taxon>
        <taxon>Thermomonosporaceae</taxon>
        <taxon>Actinomadura</taxon>
    </lineage>
</organism>
<dbReference type="InParanoid" id="A0A1I5MAF0"/>
<evidence type="ECO:0000256" key="2">
    <source>
        <dbReference type="ARBA" id="ARBA00023015"/>
    </source>
</evidence>
<keyword evidence="5" id="KW-0804">Transcription</keyword>
<evidence type="ECO:0000256" key="1">
    <source>
        <dbReference type="ARBA" id="ARBA00010641"/>
    </source>
</evidence>
<dbReference type="InterPro" id="IPR039425">
    <property type="entry name" value="RNA_pol_sigma-70-like"/>
</dbReference>
<dbReference type="InterPro" id="IPR013325">
    <property type="entry name" value="RNA_pol_sigma_r2"/>
</dbReference>
<dbReference type="AlphaFoldDB" id="A0A1I5MAF0"/>
<protein>
    <submittedName>
        <fullName evidence="7">Sigma-70, region 4</fullName>
    </submittedName>
</protein>
<dbReference type="PANTHER" id="PTHR43133:SF8">
    <property type="entry name" value="RNA POLYMERASE SIGMA FACTOR HI_1459-RELATED"/>
    <property type="match status" value="1"/>
</dbReference>
<dbReference type="Pfam" id="PF08281">
    <property type="entry name" value="Sigma70_r4_2"/>
    <property type="match status" value="1"/>
</dbReference>
<dbReference type="Gene3D" id="1.10.10.10">
    <property type="entry name" value="Winged helix-like DNA-binding domain superfamily/Winged helix DNA-binding domain"/>
    <property type="match status" value="1"/>
</dbReference>
<name>A0A1I5MAF0_9ACTN</name>
<dbReference type="OrthoDB" id="9797134at2"/>
<reference evidence="7 8" key="1">
    <citation type="submission" date="2016-10" db="EMBL/GenBank/DDBJ databases">
        <authorList>
            <person name="de Groot N.N."/>
        </authorList>
    </citation>
    <scope>NUCLEOTIDE SEQUENCE [LARGE SCALE GENOMIC DNA]</scope>
    <source>
        <strain evidence="7 8">DSM 43067</strain>
    </source>
</reference>
<proteinExistence type="inferred from homology"/>
<dbReference type="SUPFAM" id="SSF88659">
    <property type="entry name" value="Sigma3 and sigma4 domains of RNA polymerase sigma factors"/>
    <property type="match status" value="1"/>
</dbReference>
<dbReference type="GeneID" id="99653185"/>
<dbReference type="InterPro" id="IPR013249">
    <property type="entry name" value="RNA_pol_sigma70_r4_t2"/>
</dbReference>
<sequence>MEPSDHDKLRRDLFRHARAMMRRLGSQEAEDAVQETFYRGLKEVGELTGCDHEPRCTRPFDCTTVFPQWASGTLKNVVREAFRQHERQRRLQARLEVRESMDAQCEMSDEEVRQVLEEILVSRNGRGQRQYEAFCLRQLDGLDRTAVAKKMGISPKTVDNLFARAKKKLLDALKHYRDLGDWPGKDQ</sequence>
<dbReference type="InterPro" id="IPR014284">
    <property type="entry name" value="RNA_pol_sigma-70_dom"/>
</dbReference>
<evidence type="ECO:0000313" key="7">
    <source>
        <dbReference type="EMBL" id="SFP06525.1"/>
    </source>
</evidence>
<dbReference type="Gene3D" id="1.10.1740.10">
    <property type="match status" value="1"/>
</dbReference>
<evidence type="ECO:0000259" key="6">
    <source>
        <dbReference type="Pfam" id="PF08281"/>
    </source>
</evidence>
<evidence type="ECO:0000256" key="3">
    <source>
        <dbReference type="ARBA" id="ARBA00023082"/>
    </source>
</evidence>
<dbReference type="EMBL" id="FOVH01000011">
    <property type="protein sequence ID" value="SFP06525.1"/>
    <property type="molecule type" value="Genomic_DNA"/>
</dbReference>
<keyword evidence="8" id="KW-1185">Reference proteome</keyword>
<accession>A0A1I5MAF0</accession>
<dbReference type="InterPro" id="IPR036388">
    <property type="entry name" value="WH-like_DNA-bd_sf"/>
</dbReference>
<gene>
    <name evidence="7" type="ORF">SAMN04489713_111222</name>
</gene>
<dbReference type="GO" id="GO:0016987">
    <property type="term" value="F:sigma factor activity"/>
    <property type="evidence" value="ECO:0007669"/>
    <property type="project" value="UniProtKB-KW"/>
</dbReference>
<feature type="domain" description="RNA polymerase sigma factor 70 region 4 type 2" evidence="6">
    <location>
        <begin position="129"/>
        <end position="169"/>
    </location>
</feature>
<evidence type="ECO:0000313" key="8">
    <source>
        <dbReference type="Proteomes" id="UP000183413"/>
    </source>
</evidence>
<dbReference type="NCBIfam" id="TIGR02937">
    <property type="entry name" value="sigma70-ECF"/>
    <property type="match status" value="1"/>
</dbReference>
<dbReference type="Proteomes" id="UP000183413">
    <property type="component" value="Unassembled WGS sequence"/>
</dbReference>
<evidence type="ECO:0000256" key="4">
    <source>
        <dbReference type="ARBA" id="ARBA00023125"/>
    </source>
</evidence>
<keyword evidence="4" id="KW-0238">DNA-binding</keyword>
<dbReference type="RefSeq" id="WP_021591814.1">
    <property type="nucleotide sequence ID" value="NZ_CP083237.1"/>
</dbReference>
<keyword evidence="3" id="KW-0731">Sigma factor</keyword>
<dbReference type="GO" id="GO:0003677">
    <property type="term" value="F:DNA binding"/>
    <property type="evidence" value="ECO:0007669"/>
    <property type="project" value="UniProtKB-KW"/>
</dbReference>
<comment type="similarity">
    <text evidence="1">Belongs to the sigma-70 factor family. ECF subfamily.</text>
</comment>
<dbReference type="SUPFAM" id="SSF88946">
    <property type="entry name" value="Sigma2 domain of RNA polymerase sigma factors"/>
    <property type="match status" value="1"/>
</dbReference>
<dbReference type="GO" id="GO:0006352">
    <property type="term" value="P:DNA-templated transcription initiation"/>
    <property type="evidence" value="ECO:0007669"/>
    <property type="project" value="InterPro"/>
</dbReference>